<dbReference type="InterPro" id="IPR002145">
    <property type="entry name" value="CopG"/>
</dbReference>
<dbReference type="SUPFAM" id="SSF47598">
    <property type="entry name" value="Ribbon-helix-helix"/>
    <property type="match status" value="1"/>
</dbReference>
<dbReference type="Proteomes" id="UP000014923">
    <property type="component" value="Unassembled WGS sequence"/>
</dbReference>
<dbReference type="GO" id="GO:0006355">
    <property type="term" value="P:regulation of DNA-templated transcription"/>
    <property type="evidence" value="ECO:0007669"/>
    <property type="project" value="InterPro"/>
</dbReference>
<dbReference type="GO" id="GO:0003677">
    <property type="term" value="F:DNA binding"/>
    <property type="evidence" value="ECO:0007669"/>
    <property type="project" value="TreeGrafter"/>
</dbReference>
<comment type="caution">
    <text evidence="2">The sequence shown here is derived from an EMBL/GenBank/DDBJ whole genome shotgun (WGS) entry which is preliminary data.</text>
</comment>
<dbReference type="InterPro" id="IPR013321">
    <property type="entry name" value="Arc_rbn_hlx_hlx"/>
</dbReference>
<dbReference type="HOGENOM" id="CLU_172321_0_0_9"/>
<reference evidence="2" key="1">
    <citation type="submission" date="2013-03" db="EMBL/GenBank/DDBJ databases">
        <title>Draft genome sequence of the hydrogen-ethanol-producing anaerobic alkalithermophilic Caloramator celere.</title>
        <authorList>
            <person name="Ciranna A."/>
            <person name="Larjo A."/>
            <person name="Kivisto A."/>
            <person name="Santala V."/>
            <person name="Roos C."/>
            <person name="Karp M."/>
        </authorList>
    </citation>
    <scope>NUCLEOTIDE SEQUENCE [LARGE SCALE GENOMIC DNA]</scope>
    <source>
        <strain evidence="2">DSM 8682</strain>
    </source>
</reference>
<keyword evidence="3" id="KW-1185">Reference proteome</keyword>
<dbReference type="PANTHER" id="PTHR34719">
    <property type="entry name" value="NICKEL-RESPONSIVE REGULATOR"/>
    <property type="match status" value="1"/>
</dbReference>
<dbReference type="CDD" id="cd22231">
    <property type="entry name" value="RHH_NikR_HicB-like"/>
    <property type="match status" value="1"/>
</dbReference>
<dbReference type="EMBL" id="CAVN010000089">
    <property type="protein sequence ID" value="CDF57700.1"/>
    <property type="molecule type" value="Genomic_DNA"/>
</dbReference>
<sequence length="107" mass="12397">MMKNKKITVSLPESLLDEFDEFIECKNGKNRSQFIKEAVILYIKEHKKKNIRELMKKGYQEMGSINLEIAECGMDCDLKELVKYEAELAESDILDGSGGEKRRYILC</sequence>
<evidence type="ECO:0000313" key="3">
    <source>
        <dbReference type="Proteomes" id="UP000014923"/>
    </source>
</evidence>
<dbReference type="InterPro" id="IPR010985">
    <property type="entry name" value="Ribbon_hlx_hlx"/>
</dbReference>
<dbReference type="AlphaFoldDB" id="R7RR19"/>
<accession>R7RR19</accession>
<evidence type="ECO:0000313" key="2">
    <source>
        <dbReference type="EMBL" id="CDF57700.1"/>
    </source>
</evidence>
<dbReference type="Gene3D" id="1.10.1220.10">
    <property type="entry name" value="Met repressor-like"/>
    <property type="match status" value="1"/>
</dbReference>
<dbReference type="eggNOG" id="COG0864">
    <property type="taxonomic scope" value="Bacteria"/>
</dbReference>
<proteinExistence type="predicted"/>
<feature type="domain" description="Ribbon-helix-helix protein CopG" evidence="1">
    <location>
        <begin position="5"/>
        <end position="44"/>
    </location>
</feature>
<gene>
    <name evidence="2" type="ORF">TCEL_01614</name>
</gene>
<dbReference type="InterPro" id="IPR050192">
    <property type="entry name" value="CopG/NikR_regulator"/>
</dbReference>
<dbReference type="OrthoDB" id="1634058at2"/>
<organism evidence="2 3">
    <name type="scientific">Thermobrachium celere DSM 8682</name>
    <dbReference type="NCBI Taxonomy" id="941824"/>
    <lineage>
        <taxon>Bacteria</taxon>
        <taxon>Bacillati</taxon>
        <taxon>Bacillota</taxon>
        <taxon>Clostridia</taxon>
        <taxon>Eubacteriales</taxon>
        <taxon>Clostridiaceae</taxon>
        <taxon>Thermobrachium</taxon>
    </lineage>
</organism>
<dbReference type="Pfam" id="PF01402">
    <property type="entry name" value="RHH_1"/>
    <property type="match status" value="1"/>
</dbReference>
<protein>
    <submittedName>
        <fullName evidence="2">Programmed cell death antitoxin YdcD</fullName>
    </submittedName>
</protein>
<name>R7RR19_9CLOT</name>
<dbReference type="PANTHER" id="PTHR34719:SF2">
    <property type="entry name" value="NICKEL-RESPONSIVE REGULATOR"/>
    <property type="match status" value="1"/>
</dbReference>
<evidence type="ECO:0000259" key="1">
    <source>
        <dbReference type="Pfam" id="PF01402"/>
    </source>
</evidence>